<feature type="domain" description="PAS" evidence="3">
    <location>
        <begin position="123"/>
        <end position="188"/>
    </location>
</feature>
<dbReference type="InterPro" id="IPR013656">
    <property type="entry name" value="PAS_4"/>
</dbReference>
<dbReference type="InterPro" id="IPR035965">
    <property type="entry name" value="PAS-like_dom_sf"/>
</dbReference>
<dbReference type="CDD" id="cd00130">
    <property type="entry name" value="PAS"/>
    <property type="match status" value="2"/>
</dbReference>
<gene>
    <name evidence="5" type="ORF">IHE55_27100</name>
</gene>
<keyword evidence="1" id="KW-0378">Hydrolase</keyword>
<dbReference type="Pfam" id="PF13581">
    <property type="entry name" value="HATPase_c_2"/>
    <property type="match status" value="1"/>
</dbReference>
<evidence type="ECO:0000256" key="1">
    <source>
        <dbReference type="ARBA" id="ARBA00022801"/>
    </source>
</evidence>
<dbReference type="Gene3D" id="3.30.565.10">
    <property type="entry name" value="Histidine kinase-like ATPase, C-terminal domain"/>
    <property type="match status" value="1"/>
</dbReference>
<dbReference type="InterPro" id="IPR001932">
    <property type="entry name" value="PPM-type_phosphatase-like_dom"/>
</dbReference>
<dbReference type="InterPro" id="IPR000014">
    <property type="entry name" value="PAS"/>
</dbReference>
<evidence type="ECO:0000313" key="5">
    <source>
        <dbReference type="EMBL" id="MBH5338254.1"/>
    </source>
</evidence>
<dbReference type="SMART" id="SM00091">
    <property type="entry name" value="PAS"/>
    <property type="match status" value="2"/>
</dbReference>
<keyword evidence="6" id="KW-1185">Reference proteome</keyword>
<dbReference type="InterPro" id="IPR003594">
    <property type="entry name" value="HATPase_dom"/>
</dbReference>
<name>A0ABS0NT94_9ACTN</name>
<protein>
    <submittedName>
        <fullName evidence="5">SpoIIE family protein phosphatase</fullName>
    </submittedName>
</protein>
<accession>A0ABS0NT94</accession>
<feature type="region of interest" description="Disordered" evidence="2">
    <location>
        <begin position="537"/>
        <end position="560"/>
    </location>
</feature>
<dbReference type="Gene3D" id="3.30.450.40">
    <property type="match status" value="1"/>
</dbReference>
<sequence length="823" mass="86361">MHSAKGDDGCSFAVHDTAVAVVDRGGALVGWTPAAEAVLGHRAADVCGRPVADLLADPGQLTDVLARRTPGVWEGEATVRHGAGGEVAVRFRVVPLDGACGTTGYLVLGAPRDRIARWHQDHALAAGLFQQDRFGLAVFDTGLRLVRANTPVLPYTGLPQDLRGHRLGDFLRAEDASALDERLRRVIDTGEPLLGFTTPVRTLEDPRSGVVLQASAFRLQESDGRALGVAVTFVDVTAEHRTQERIAVLHRATAALGSSPLSAQATSDELVATLLPAIADTIVVDVAEPVFTGGEPVSDRRERLALRRTAAGGEGADALRPVGTVLTEAVPASPAGPTRGALVPELDAGGEVPDWATAVPGARSALSAPMCARSTLLGRVLLWRSAPGRPPFEQGDLDLLEEIASRAALALDNVRRYTREHLAAVSLQRSLLPPATADTAAVRTASVYLPADPIGGVSGDWYDVIPLSSARVALVVGDVVGHGLRATAAMARLRTAVRTLADLDPDPDELLTHLDDLVLQLPLGIGLPDAAEGPAAVGVPGPGLLELPGEDRSADPGGGDPDSFAATCLYAVYDPVSGGCSMASAGHPPPAVVGPGGEVTFVPMNPGPPLGVGGLPFEKTVVDVGPGSVLALYTDGLIERGEGDVDEGMDRLRERLLRADALHRPLHDVAREIVAGLPPTRLPDDVTLLVARARRVPPEDTATWGLAADPAVVGRARELVSRQLAAWGLELLGFTTELVVSELVTNAIRHAGGPVSLRLIRTDVLTCEVSDPSSTQPRMRRARDTDEGGRGLYLVAQLTTRWGSRYTRQGKTIWAEQALPPVL</sequence>
<dbReference type="Gene3D" id="3.60.40.10">
    <property type="entry name" value="PPM-type phosphatase domain"/>
    <property type="match status" value="1"/>
</dbReference>
<dbReference type="InterPro" id="IPR036890">
    <property type="entry name" value="HATPase_C_sf"/>
</dbReference>
<proteinExistence type="predicted"/>
<evidence type="ECO:0000259" key="4">
    <source>
        <dbReference type="SMART" id="SM00331"/>
    </source>
</evidence>
<dbReference type="SUPFAM" id="SSF55874">
    <property type="entry name" value="ATPase domain of HSP90 chaperone/DNA topoisomerase II/histidine kinase"/>
    <property type="match status" value="1"/>
</dbReference>
<evidence type="ECO:0000313" key="6">
    <source>
        <dbReference type="Proteomes" id="UP000807371"/>
    </source>
</evidence>
<dbReference type="Pfam" id="PF07228">
    <property type="entry name" value="SpoIIE"/>
    <property type="match status" value="1"/>
</dbReference>
<dbReference type="Proteomes" id="UP000807371">
    <property type="component" value="Unassembled WGS sequence"/>
</dbReference>
<dbReference type="CDD" id="cd16936">
    <property type="entry name" value="HATPase_RsbW-like"/>
    <property type="match status" value="1"/>
</dbReference>
<evidence type="ECO:0000259" key="3">
    <source>
        <dbReference type="SMART" id="SM00091"/>
    </source>
</evidence>
<dbReference type="Pfam" id="PF08448">
    <property type="entry name" value="PAS_4"/>
    <property type="match status" value="1"/>
</dbReference>
<dbReference type="InterPro" id="IPR052016">
    <property type="entry name" value="Bact_Sigma-Reg"/>
</dbReference>
<dbReference type="SMART" id="SM00331">
    <property type="entry name" value="PP2C_SIG"/>
    <property type="match status" value="1"/>
</dbReference>
<dbReference type="SUPFAM" id="SSF55785">
    <property type="entry name" value="PYP-like sensor domain (PAS domain)"/>
    <property type="match status" value="2"/>
</dbReference>
<dbReference type="SUPFAM" id="SSF55781">
    <property type="entry name" value="GAF domain-like"/>
    <property type="match status" value="1"/>
</dbReference>
<dbReference type="EMBL" id="JACYXC010000001">
    <property type="protein sequence ID" value="MBH5338254.1"/>
    <property type="molecule type" value="Genomic_DNA"/>
</dbReference>
<dbReference type="InterPro" id="IPR036457">
    <property type="entry name" value="PPM-type-like_dom_sf"/>
</dbReference>
<dbReference type="Pfam" id="PF13426">
    <property type="entry name" value="PAS_9"/>
    <property type="match status" value="1"/>
</dbReference>
<dbReference type="PANTHER" id="PTHR43156">
    <property type="entry name" value="STAGE II SPORULATION PROTEIN E-RELATED"/>
    <property type="match status" value="1"/>
</dbReference>
<feature type="domain" description="PPM-type phosphatase" evidence="4">
    <location>
        <begin position="442"/>
        <end position="693"/>
    </location>
</feature>
<comment type="caution">
    <text evidence="5">The sequence shown here is derived from an EMBL/GenBank/DDBJ whole genome shotgun (WGS) entry which is preliminary data.</text>
</comment>
<dbReference type="InterPro" id="IPR029016">
    <property type="entry name" value="GAF-like_dom_sf"/>
</dbReference>
<dbReference type="SUPFAM" id="SSF81606">
    <property type="entry name" value="PP2C-like"/>
    <property type="match status" value="1"/>
</dbReference>
<dbReference type="PANTHER" id="PTHR43156:SF2">
    <property type="entry name" value="STAGE II SPORULATION PROTEIN E"/>
    <property type="match status" value="1"/>
</dbReference>
<reference evidence="5 6" key="1">
    <citation type="submission" date="2020-09" db="EMBL/GenBank/DDBJ databases">
        <title>Biosynthesis of the nuclear factor of activated T cells inhibitor NFAT-133 and its congeners in Streptomyces pactum.</title>
        <authorList>
            <person name="Zhou W."/>
            <person name="Posri P."/>
            <person name="Abugrain M.E."/>
            <person name="Weisberg A.J."/>
            <person name="Chang J.H."/>
            <person name="Mahmud T."/>
        </authorList>
    </citation>
    <scope>NUCLEOTIDE SEQUENCE [LARGE SCALE GENOMIC DNA]</scope>
    <source>
        <strain evidence="5 6">ATCC 27456</strain>
    </source>
</reference>
<dbReference type="Gene3D" id="3.30.450.20">
    <property type="entry name" value="PAS domain"/>
    <property type="match status" value="2"/>
</dbReference>
<dbReference type="RefSeq" id="WP_197991438.1">
    <property type="nucleotide sequence ID" value="NZ_JACYXC010000001.1"/>
</dbReference>
<feature type="domain" description="PAS" evidence="3">
    <location>
        <begin position="6"/>
        <end position="73"/>
    </location>
</feature>
<organism evidence="5 6">
    <name type="scientific">Streptomyces pactum</name>
    <dbReference type="NCBI Taxonomy" id="68249"/>
    <lineage>
        <taxon>Bacteria</taxon>
        <taxon>Bacillati</taxon>
        <taxon>Actinomycetota</taxon>
        <taxon>Actinomycetes</taxon>
        <taxon>Kitasatosporales</taxon>
        <taxon>Streptomycetaceae</taxon>
        <taxon>Streptomyces</taxon>
    </lineage>
</organism>
<evidence type="ECO:0000256" key="2">
    <source>
        <dbReference type="SAM" id="MobiDB-lite"/>
    </source>
</evidence>
<feature type="compositionally biased region" description="Low complexity" evidence="2">
    <location>
        <begin position="537"/>
        <end position="547"/>
    </location>
</feature>